<keyword evidence="4" id="KW-1185">Reference proteome</keyword>
<comment type="caution">
    <text evidence="3">The sequence shown here is derived from an EMBL/GenBank/DDBJ whole genome shotgun (WGS) entry which is preliminary data.</text>
</comment>
<dbReference type="PANTHER" id="PTHR43433:SF10">
    <property type="entry name" value="AB HYDROLASE-1 DOMAIN-CONTAINING PROTEIN"/>
    <property type="match status" value="1"/>
</dbReference>
<dbReference type="InterPro" id="IPR029058">
    <property type="entry name" value="AB_hydrolase_fold"/>
</dbReference>
<name>A0ABV5K6K8_9ACTN</name>
<dbReference type="SUPFAM" id="SSF53474">
    <property type="entry name" value="alpha/beta-Hydrolases"/>
    <property type="match status" value="1"/>
</dbReference>
<evidence type="ECO:0000313" key="3">
    <source>
        <dbReference type="EMBL" id="MFB9312017.1"/>
    </source>
</evidence>
<dbReference type="InterPro" id="IPR000073">
    <property type="entry name" value="AB_hydrolase_1"/>
</dbReference>
<keyword evidence="3" id="KW-0378">Hydrolase</keyword>
<dbReference type="Proteomes" id="UP001589750">
    <property type="component" value="Unassembled WGS sequence"/>
</dbReference>
<dbReference type="EMBL" id="JBHMDG010000002">
    <property type="protein sequence ID" value="MFB9312017.1"/>
    <property type="molecule type" value="Genomic_DNA"/>
</dbReference>
<evidence type="ECO:0000256" key="1">
    <source>
        <dbReference type="SAM" id="MobiDB-lite"/>
    </source>
</evidence>
<organism evidence="3 4">
    <name type="scientific">Nocardioides plantarum</name>
    <dbReference type="NCBI Taxonomy" id="29299"/>
    <lineage>
        <taxon>Bacteria</taxon>
        <taxon>Bacillati</taxon>
        <taxon>Actinomycetota</taxon>
        <taxon>Actinomycetes</taxon>
        <taxon>Propionibacteriales</taxon>
        <taxon>Nocardioidaceae</taxon>
        <taxon>Nocardioides</taxon>
    </lineage>
</organism>
<feature type="region of interest" description="Disordered" evidence="1">
    <location>
        <begin position="171"/>
        <end position="190"/>
    </location>
</feature>
<dbReference type="Pfam" id="PF00561">
    <property type="entry name" value="Abhydrolase_1"/>
    <property type="match status" value="1"/>
</dbReference>
<dbReference type="GO" id="GO:0016787">
    <property type="term" value="F:hydrolase activity"/>
    <property type="evidence" value="ECO:0007669"/>
    <property type="project" value="UniProtKB-KW"/>
</dbReference>
<dbReference type="Gene3D" id="3.40.50.1820">
    <property type="entry name" value="alpha/beta hydrolase"/>
    <property type="match status" value="1"/>
</dbReference>
<feature type="domain" description="AB hydrolase-1" evidence="2">
    <location>
        <begin position="28"/>
        <end position="140"/>
    </location>
</feature>
<protein>
    <submittedName>
        <fullName evidence="3">Alpha/beta fold hydrolase</fullName>
    </submittedName>
</protein>
<evidence type="ECO:0000313" key="4">
    <source>
        <dbReference type="Proteomes" id="UP001589750"/>
    </source>
</evidence>
<sequence>MPPDATLAPLDPDHQVAYLDGGDPDGVPVLGLHGTPGCRYSRWPDDAVYAAAGVRYVTLDRAGYGWSTRRRGRSVATEALSVLAVADHLGLESFAIVGEGAGGPHALACAALLSDRVTRVACRSSPAPVGTGGMQRRDWAAGRPGGDAELRWVAEGEVRVVRELQQQQELTSAALTADPERVRGETVTDEDRDFLRRPEVAERLRLIVREQGLQGVAGAVDDTLALARPWGFPLTAVAAPVLLTHHPADAAPVTHTRWLAARLRGAETSYDGGVDTEAEIAATMRWLAHG</sequence>
<dbReference type="RefSeq" id="WP_170215444.1">
    <property type="nucleotide sequence ID" value="NZ_JBHMDG010000002.1"/>
</dbReference>
<dbReference type="InterPro" id="IPR050471">
    <property type="entry name" value="AB_hydrolase"/>
</dbReference>
<evidence type="ECO:0000259" key="2">
    <source>
        <dbReference type="Pfam" id="PF00561"/>
    </source>
</evidence>
<gene>
    <name evidence="3" type="ORF">ACFFRI_03080</name>
</gene>
<dbReference type="PANTHER" id="PTHR43433">
    <property type="entry name" value="HYDROLASE, ALPHA/BETA FOLD FAMILY PROTEIN"/>
    <property type="match status" value="1"/>
</dbReference>
<proteinExistence type="predicted"/>
<accession>A0ABV5K6K8</accession>
<reference evidence="3 4" key="1">
    <citation type="submission" date="2024-09" db="EMBL/GenBank/DDBJ databases">
        <authorList>
            <person name="Sun Q."/>
            <person name="Mori K."/>
        </authorList>
    </citation>
    <scope>NUCLEOTIDE SEQUENCE [LARGE SCALE GENOMIC DNA]</scope>
    <source>
        <strain evidence="3 4">JCM 9626</strain>
    </source>
</reference>